<reference evidence="1 2" key="1">
    <citation type="journal article" date="2022" name="Front. Cell. Infect. Microbiol.">
        <title>The Genomes of Two Strains of Taenia crassiceps the Animal Model for the Study of Human Cysticercosis.</title>
        <authorList>
            <person name="Bobes R.J."/>
            <person name="Estrada K."/>
            <person name="Rios-Valencia D.G."/>
            <person name="Calderon-Gallegos A."/>
            <person name="de la Torre P."/>
            <person name="Carrero J.C."/>
            <person name="Sanchez-Flores A."/>
            <person name="Laclette J.P."/>
        </authorList>
    </citation>
    <scope>NUCLEOTIDE SEQUENCE [LARGE SCALE GENOMIC DNA]</scope>
    <source>
        <strain evidence="1">WFUcys</strain>
    </source>
</reference>
<proteinExistence type="predicted"/>
<evidence type="ECO:0000313" key="1">
    <source>
        <dbReference type="EMBL" id="KAL5104832.1"/>
    </source>
</evidence>
<organism evidence="1 2">
    <name type="scientific">Taenia crassiceps</name>
    <dbReference type="NCBI Taxonomy" id="6207"/>
    <lineage>
        <taxon>Eukaryota</taxon>
        <taxon>Metazoa</taxon>
        <taxon>Spiralia</taxon>
        <taxon>Lophotrochozoa</taxon>
        <taxon>Platyhelminthes</taxon>
        <taxon>Cestoda</taxon>
        <taxon>Eucestoda</taxon>
        <taxon>Cyclophyllidea</taxon>
        <taxon>Taeniidae</taxon>
        <taxon>Taenia</taxon>
    </lineage>
</organism>
<dbReference type="EMBL" id="JAKROA010000010">
    <property type="protein sequence ID" value="KAL5104832.1"/>
    <property type="molecule type" value="Genomic_DNA"/>
</dbReference>
<gene>
    <name evidence="1" type="ORF">TcWFU_001291</name>
</gene>
<dbReference type="Proteomes" id="UP001651158">
    <property type="component" value="Unassembled WGS sequence"/>
</dbReference>
<sequence length="114" mass="12805">MSGLQWMPVPNQCHAYRKAERLLHNHALIKCGTAMQRLKHPRETTAPTPCPPNIMMRLHPLTTVEVDELVQTSQLLIATHIVPSTCDIVSDVVVLDKAVGVLSHQSRERETPRI</sequence>
<name>A0ABR4Q5D1_9CEST</name>
<accession>A0ABR4Q5D1</accession>
<evidence type="ECO:0000313" key="2">
    <source>
        <dbReference type="Proteomes" id="UP001651158"/>
    </source>
</evidence>
<keyword evidence="2" id="KW-1185">Reference proteome</keyword>
<protein>
    <submittedName>
        <fullName evidence="1">Uncharacterized protein</fullName>
    </submittedName>
</protein>
<comment type="caution">
    <text evidence="1">The sequence shown here is derived from an EMBL/GenBank/DDBJ whole genome shotgun (WGS) entry which is preliminary data.</text>
</comment>